<organism evidence="2">
    <name type="scientific">Pseudomonas syringae pv. actinidiae</name>
    <dbReference type="NCBI Taxonomy" id="103796"/>
    <lineage>
        <taxon>Bacteria</taxon>
        <taxon>Pseudomonadati</taxon>
        <taxon>Pseudomonadota</taxon>
        <taxon>Gammaproteobacteria</taxon>
        <taxon>Pseudomonadales</taxon>
        <taxon>Pseudomonadaceae</taxon>
        <taxon>Pseudomonas</taxon>
        <taxon>Pseudomonas syringae</taxon>
    </lineage>
</organism>
<dbReference type="AlphaFoldDB" id="M1IMC0"/>
<name>M1IMC0_PSESF</name>
<evidence type="ECO:0000256" key="1">
    <source>
        <dbReference type="SAM" id="MobiDB-lite"/>
    </source>
</evidence>
<evidence type="ECO:0000313" key="2">
    <source>
        <dbReference type="EMBL" id="AGE82545.1"/>
    </source>
</evidence>
<sequence length="41" mass="4436">MLKQAFPSEGFCTQTSSRLSRNIAPASGDVKLERPVPSESL</sequence>
<accession>M1IMC0</accession>
<reference evidence="2" key="2">
    <citation type="journal article" date="2013" name="PLoS ONE">
        <title>Pseudomonas syringae pv. actinidiae from Recent Outbreaks of Kiwifruit Bacterial Canker Belong to Different Clones that Originated in China.</title>
        <authorList>
            <person name="Butler M.I."/>
            <person name="Stockwell P.A."/>
            <person name="Black M.A."/>
            <person name="Day R.C."/>
            <person name="Lamont I.L."/>
            <person name="Poulter R.T.M."/>
        </authorList>
    </citation>
    <scope>NUCLEOTIDE SEQUENCE</scope>
    <source>
        <strain evidence="2">ICMP19455</strain>
    </source>
</reference>
<feature type="region of interest" description="Disordered" evidence="1">
    <location>
        <begin position="20"/>
        <end position="41"/>
    </location>
</feature>
<reference evidence="2" key="1">
    <citation type="submission" date="2012-11" db="EMBL/GenBank/DDBJ databases">
        <authorList>
            <person name="Butler M."/>
            <person name="Stockwell P."/>
            <person name="Black M."/>
            <person name="Day R."/>
            <person name="Zhao Z."/>
            <person name="Huang L."/>
            <person name="Lamont I."/>
            <person name="Poulter R."/>
        </authorList>
    </citation>
    <scope>NUCLEOTIDE SEQUENCE</scope>
    <source>
        <strain evidence="2">ICMP19455</strain>
    </source>
</reference>
<protein>
    <submittedName>
        <fullName evidence="2">Uncharacterized protein</fullName>
    </submittedName>
</protein>
<proteinExistence type="predicted"/>
<feature type="compositionally biased region" description="Basic and acidic residues" evidence="1">
    <location>
        <begin position="30"/>
        <end position="41"/>
    </location>
</feature>
<dbReference type="EMBL" id="KC148188">
    <property type="protein sequence ID" value="AGE82545.1"/>
    <property type="molecule type" value="Genomic_DNA"/>
</dbReference>